<sequence length="207" mass="22740">MSLSSRLSVPFLCRGNSNNHTNPSFSNQTFHQTSCVVKPFCKLNINRRSAVVGLTLLTTFTATNQSLMASVVQENGSSDQVLKEFGSEPRQLNCTIRVIVPRPKSEFSEDETVEMLRVVDVDIPNTGSARFDVYVAKADGSSDLGEYAGSLVEEDRKRFSKRTMSLGVTNLVKRIGGENCEKLIVSLVPRDGELSIGGVRIDQIQAH</sequence>
<feature type="domain" description="Polyphenol oxidase C-terminal" evidence="1">
    <location>
        <begin position="89"/>
        <end position="202"/>
    </location>
</feature>
<dbReference type="InterPro" id="IPR022740">
    <property type="entry name" value="Polyphenol_oxidase_C"/>
</dbReference>
<proteinExistence type="predicted"/>
<organism evidence="2 3">
    <name type="scientific">Thalictrum thalictroides</name>
    <name type="common">Rue-anemone</name>
    <name type="synonym">Anemone thalictroides</name>
    <dbReference type="NCBI Taxonomy" id="46969"/>
    <lineage>
        <taxon>Eukaryota</taxon>
        <taxon>Viridiplantae</taxon>
        <taxon>Streptophyta</taxon>
        <taxon>Embryophyta</taxon>
        <taxon>Tracheophyta</taxon>
        <taxon>Spermatophyta</taxon>
        <taxon>Magnoliopsida</taxon>
        <taxon>Ranunculales</taxon>
        <taxon>Ranunculaceae</taxon>
        <taxon>Thalictroideae</taxon>
        <taxon>Thalictrum</taxon>
    </lineage>
</organism>
<dbReference type="EMBL" id="JABWDY010032187">
    <property type="protein sequence ID" value="KAF5184381.1"/>
    <property type="molecule type" value="Genomic_DNA"/>
</dbReference>
<gene>
    <name evidence="2" type="ORF">FRX31_026033</name>
</gene>
<dbReference type="PANTHER" id="PTHR36608">
    <property type="entry name" value="POLYPHENOL OXIDASE C, CHLOROPLASTIC-LIKE"/>
    <property type="match status" value="1"/>
</dbReference>
<evidence type="ECO:0000313" key="3">
    <source>
        <dbReference type="Proteomes" id="UP000554482"/>
    </source>
</evidence>
<protein>
    <recommendedName>
        <fullName evidence="1">Polyphenol oxidase C-terminal domain-containing protein</fullName>
    </recommendedName>
</protein>
<reference evidence="2 3" key="1">
    <citation type="submission" date="2020-06" db="EMBL/GenBank/DDBJ databases">
        <title>Transcriptomic and genomic resources for Thalictrum thalictroides and T. hernandezii: Facilitating candidate gene discovery in an emerging model plant lineage.</title>
        <authorList>
            <person name="Arias T."/>
            <person name="Riano-Pachon D.M."/>
            <person name="Di Stilio V.S."/>
        </authorList>
    </citation>
    <scope>NUCLEOTIDE SEQUENCE [LARGE SCALE GENOMIC DNA]</scope>
    <source>
        <strain evidence="3">cv. WT478/WT964</strain>
        <tissue evidence="2">Leaves</tissue>
    </source>
</reference>
<dbReference type="OrthoDB" id="1915073at2759"/>
<accession>A0A7J6VI34</accession>
<evidence type="ECO:0000313" key="2">
    <source>
        <dbReference type="EMBL" id="KAF5184381.1"/>
    </source>
</evidence>
<dbReference type="PANTHER" id="PTHR36608:SF1">
    <property type="entry name" value="POLYPHENOL OXIDASE C, CHLOROPLASTIC-LIKE"/>
    <property type="match status" value="1"/>
</dbReference>
<dbReference type="Pfam" id="PF12143">
    <property type="entry name" value="PPO1_KFDV"/>
    <property type="match status" value="1"/>
</dbReference>
<evidence type="ECO:0000259" key="1">
    <source>
        <dbReference type="Pfam" id="PF12143"/>
    </source>
</evidence>
<dbReference type="AlphaFoldDB" id="A0A7J6VI34"/>
<dbReference type="Proteomes" id="UP000554482">
    <property type="component" value="Unassembled WGS sequence"/>
</dbReference>
<keyword evidence="3" id="KW-1185">Reference proteome</keyword>
<comment type="caution">
    <text evidence="2">The sequence shown here is derived from an EMBL/GenBank/DDBJ whole genome shotgun (WGS) entry which is preliminary data.</text>
</comment>
<dbReference type="GO" id="GO:0004097">
    <property type="term" value="F:catechol oxidase activity"/>
    <property type="evidence" value="ECO:0007669"/>
    <property type="project" value="InterPro"/>
</dbReference>
<name>A0A7J6VI34_THATH</name>